<organism evidence="12 13">
    <name type="scientific">Thioflexithrix psekupsensis</name>
    <dbReference type="NCBI Taxonomy" id="1570016"/>
    <lineage>
        <taxon>Bacteria</taxon>
        <taxon>Pseudomonadati</taxon>
        <taxon>Pseudomonadota</taxon>
        <taxon>Gammaproteobacteria</taxon>
        <taxon>Thiotrichales</taxon>
        <taxon>Thioflexithrix</taxon>
    </lineage>
</organism>
<evidence type="ECO:0000256" key="5">
    <source>
        <dbReference type="ARBA" id="ARBA00022272"/>
    </source>
</evidence>
<keyword evidence="9 10" id="KW-0413">Isomerase</keyword>
<evidence type="ECO:0000259" key="11">
    <source>
        <dbReference type="Pfam" id="PF00697"/>
    </source>
</evidence>
<dbReference type="Proteomes" id="UP000194798">
    <property type="component" value="Unassembled WGS sequence"/>
</dbReference>
<keyword evidence="7 10" id="KW-0822">Tryptophan biosynthesis</keyword>
<dbReference type="InterPro" id="IPR044643">
    <property type="entry name" value="TrpF_fam"/>
</dbReference>
<comment type="caution">
    <text evidence="12">The sequence shown here is derived from an EMBL/GenBank/DDBJ whole genome shotgun (WGS) entry which is preliminary data.</text>
</comment>
<dbReference type="EC" id="5.3.1.24" evidence="4 10"/>
<dbReference type="RefSeq" id="WP_086487100.1">
    <property type="nucleotide sequence ID" value="NZ_MSLT01000006.1"/>
</dbReference>
<dbReference type="UniPathway" id="UPA00035">
    <property type="reaction ID" value="UER00042"/>
</dbReference>
<dbReference type="GO" id="GO:0004640">
    <property type="term" value="F:phosphoribosylanthranilate isomerase activity"/>
    <property type="evidence" value="ECO:0007669"/>
    <property type="project" value="UniProtKB-UniRule"/>
</dbReference>
<reference evidence="12 13" key="1">
    <citation type="submission" date="2016-12" db="EMBL/GenBank/DDBJ databases">
        <title>Thioflexothrix psekupsii D3 genome sequencing and assembly.</title>
        <authorList>
            <person name="Fomenkov A."/>
            <person name="Vincze T."/>
            <person name="Grabovich M."/>
            <person name="Anton B.P."/>
            <person name="Dubinina G."/>
            <person name="Orlova M."/>
            <person name="Belousova E."/>
            <person name="Roberts R.J."/>
        </authorList>
    </citation>
    <scope>NUCLEOTIDE SEQUENCE [LARGE SCALE GENOMIC DNA]</scope>
    <source>
        <strain evidence="12">D3</strain>
    </source>
</reference>
<dbReference type="NCBIfam" id="NF002299">
    <property type="entry name" value="PRK01222.1-6"/>
    <property type="match status" value="1"/>
</dbReference>
<dbReference type="FunFam" id="3.20.20.70:FF:000075">
    <property type="entry name" value="Tryptophan biosynthesis protein TRP1"/>
    <property type="match status" value="1"/>
</dbReference>
<sequence>MIPIQPRIKICGVTRCEDALLACQWGADALGFVFYEPSPRAVTVAQAQAIFQILPPFVTTVGLFVDATVEFVQHVLQQIPLDRLQFHGDESPEYCHAFARPYIKALRVRENGNITAAIADYPHAQAILLDTYVESAKGGTGVCFNWQYVPRPCAKPIILAGGLTPENVSQAIQQVSPYGVDVSGGVETAKGIKSAEKMAAFIRACRVSS</sequence>
<keyword evidence="6 10" id="KW-0028">Amino-acid biosynthesis</keyword>
<keyword evidence="13" id="KW-1185">Reference proteome</keyword>
<dbReference type="OrthoDB" id="9796196at2"/>
<dbReference type="Pfam" id="PF00697">
    <property type="entry name" value="PRAI"/>
    <property type="match status" value="1"/>
</dbReference>
<dbReference type="InterPro" id="IPR001240">
    <property type="entry name" value="PRAI_dom"/>
</dbReference>
<dbReference type="PANTHER" id="PTHR42894">
    <property type="entry name" value="N-(5'-PHOSPHORIBOSYL)ANTHRANILATE ISOMERASE"/>
    <property type="match status" value="1"/>
</dbReference>
<evidence type="ECO:0000313" key="12">
    <source>
        <dbReference type="EMBL" id="OUD15504.1"/>
    </source>
</evidence>
<evidence type="ECO:0000256" key="8">
    <source>
        <dbReference type="ARBA" id="ARBA00023141"/>
    </source>
</evidence>
<dbReference type="Gene3D" id="3.20.20.70">
    <property type="entry name" value="Aldolase class I"/>
    <property type="match status" value="1"/>
</dbReference>
<evidence type="ECO:0000256" key="4">
    <source>
        <dbReference type="ARBA" id="ARBA00012572"/>
    </source>
</evidence>
<comment type="catalytic activity">
    <reaction evidence="1 10">
        <text>N-(5-phospho-beta-D-ribosyl)anthranilate = 1-(2-carboxyphenylamino)-1-deoxy-D-ribulose 5-phosphate</text>
        <dbReference type="Rhea" id="RHEA:21540"/>
        <dbReference type="ChEBI" id="CHEBI:18277"/>
        <dbReference type="ChEBI" id="CHEBI:58613"/>
        <dbReference type="EC" id="5.3.1.24"/>
    </reaction>
</comment>
<comment type="pathway">
    <text evidence="2 10">Amino-acid biosynthesis; L-tryptophan biosynthesis; L-tryptophan from chorismate: step 3/5.</text>
</comment>
<dbReference type="SUPFAM" id="SSF51366">
    <property type="entry name" value="Ribulose-phoshate binding barrel"/>
    <property type="match status" value="1"/>
</dbReference>
<keyword evidence="8 10" id="KW-0057">Aromatic amino acid biosynthesis</keyword>
<evidence type="ECO:0000313" key="13">
    <source>
        <dbReference type="Proteomes" id="UP000194798"/>
    </source>
</evidence>
<dbReference type="EMBL" id="MSLT01000006">
    <property type="protein sequence ID" value="OUD15504.1"/>
    <property type="molecule type" value="Genomic_DNA"/>
</dbReference>
<accession>A0A251XAZ8</accession>
<name>A0A251XAZ8_9GAMM</name>
<protein>
    <recommendedName>
        <fullName evidence="5 10">N-(5'-phosphoribosyl)anthranilate isomerase</fullName>
        <shortName evidence="10">PRAI</shortName>
        <ecNumber evidence="4 10">5.3.1.24</ecNumber>
    </recommendedName>
</protein>
<evidence type="ECO:0000256" key="9">
    <source>
        <dbReference type="ARBA" id="ARBA00023235"/>
    </source>
</evidence>
<gene>
    <name evidence="10" type="primary">trpF</name>
    <name evidence="12" type="ORF">TPSD3_02995</name>
</gene>
<evidence type="ECO:0000256" key="7">
    <source>
        <dbReference type="ARBA" id="ARBA00022822"/>
    </source>
</evidence>
<dbReference type="AlphaFoldDB" id="A0A251XAZ8"/>
<comment type="similarity">
    <text evidence="3 10">Belongs to the TrpF family.</text>
</comment>
<dbReference type="PANTHER" id="PTHR42894:SF1">
    <property type="entry name" value="N-(5'-PHOSPHORIBOSYL)ANTHRANILATE ISOMERASE"/>
    <property type="match status" value="1"/>
</dbReference>
<evidence type="ECO:0000256" key="3">
    <source>
        <dbReference type="ARBA" id="ARBA00007571"/>
    </source>
</evidence>
<proteinExistence type="inferred from homology"/>
<evidence type="ECO:0000256" key="10">
    <source>
        <dbReference type="HAMAP-Rule" id="MF_00135"/>
    </source>
</evidence>
<evidence type="ECO:0000256" key="1">
    <source>
        <dbReference type="ARBA" id="ARBA00001164"/>
    </source>
</evidence>
<dbReference type="NCBIfam" id="NF002298">
    <property type="entry name" value="PRK01222.1-4"/>
    <property type="match status" value="1"/>
</dbReference>
<evidence type="ECO:0000256" key="2">
    <source>
        <dbReference type="ARBA" id="ARBA00004664"/>
    </source>
</evidence>
<dbReference type="InterPro" id="IPR011060">
    <property type="entry name" value="RibuloseP-bd_barrel"/>
</dbReference>
<dbReference type="GO" id="GO:0000162">
    <property type="term" value="P:L-tryptophan biosynthetic process"/>
    <property type="evidence" value="ECO:0007669"/>
    <property type="project" value="UniProtKB-UniRule"/>
</dbReference>
<evidence type="ECO:0000256" key="6">
    <source>
        <dbReference type="ARBA" id="ARBA00022605"/>
    </source>
</evidence>
<dbReference type="InterPro" id="IPR013785">
    <property type="entry name" value="Aldolase_TIM"/>
</dbReference>
<feature type="domain" description="N-(5'phosphoribosyl) anthranilate isomerase (PRAI)" evidence="11">
    <location>
        <begin position="8"/>
        <end position="203"/>
    </location>
</feature>
<dbReference type="CDD" id="cd00405">
    <property type="entry name" value="PRAI"/>
    <property type="match status" value="1"/>
</dbReference>
<dbReference type="HAMAP" id="MF_00135">
    <property type="entry name" value="PRAI"/>
    <property type="match status" value="1"/>
</dbReference>